<evidence type="ECO:0000313" key="19">
    <source>
        <dbReference type="EMBL" id="CAB4923295.1"/>
    </source>
</evidence>
<dbReference type="PROSITE" id="PS50862">
    <property type="entry name" value="AA_TRNA_LIGASE_II"/>
    <property type="match status" value="1"/>
</dbReference>
<comment type="catalytic activity">
    <reaction evidence="16">
        <text>tRNA(Phe) + L-phenylalanine + ATP = L-phenylalanyl-tRNA(Phe) + AMP + diphosphate + H(+)</text>
        <dbReference type="Rhea" id="RHEA:19413"/>
        <dbReference type="Rhea" id="RHEA-COMP:9668"/>
        <dbReference type="Rhea" id="RHEA-COMP:9699"/>
        <dbReference type="ChEBI" id="CHEBI:15378"/>
        <dbReference type="ChEBI" id="CHEBI:30616"/>
        <dbReference type="ChEBI" id="CHEBI:33019"/>
        <dbReference type="ChEBI" id="CHEBI:58095"/>
        <dbReference type="ChEBI" id="CHEBI:78442"/>
        <dbReference type="ChEBI" id="CHEBI:78531"/>
        <dbReference type="ChEBI" id="CHEBI:456215"/>
        <dbReference type="EC" id="6.1.1.20"/>
    </reaction>
</comment>
<dbReference type="GO" id="GO:0006432">
    <property type="term" value="P:phenylalanyl-tRNA aminoacylation"/>
    <property type="evidence" value="ECO:0007669"/>
    <property type="project" value="InterPro"/>
</dbReference>
<evidence type="ECO:0000256" key="2">
    <source>
        <dbReference type="ARBA" id="ARBA00004496"/>
    </source>
</evidence>
<dbReference type="GO" id="GO:0000049">
    <property type="term" value="F:tRNA binding"/>
    <property type="evidence" value="ECO:0007669"/>
    <property type="project" value="InterPro"/>
</dbReference>
<evidence type="ECO:0000256" key="6">
    <source>
        <dbReference type="ARBA" id="ARBA00015409"/>
    </source>
</evidence>
<evidence type="ECO:0000256" key="9">
    <source>
        <dbReference type="ARBA" id="ARBA00022723"/>
    </source>
</evidence>
<dbReference type="GO" id="GO:0004826">
    <property type="term" value="F:phenylalanine-tRNA ligase activity"/>
    <property type="evidence" value="ECO:0007669"/>
    <property type="project" value="UniProtKB-EC"/>
</dbReference>
<keyword evidence="9" id="KW-0479">Metal-binding</keyword>
<comment type="cofactor">
    <cofactor evidence="1">
        <name>Mg(2+)</name>
        <dbReference type="ChEBI" id="CHEBI:18420"/>
    </cofactor>
</comment>
<comment type="subunit">
    <text evidence="4">Tetramer of two alpha and two beta subunits.</text>
</comment>
<evidence type="ECO:0000256" key="5">
    <source>
        <dbReference type="ARBA" id="ARBA00012814"/>
    </source>
</evidence>
<evidence type="ECO:0000256" key="16">
    <source>
        <dbReference type="ARBA" id="ARBA00049255"/>
    </source>
</evidence>
<comment type="similarity">
    <text evidence="3">Belongs to the class-II aminoacyl-tRNA synthetase family. Phe-tRNA synthetase alpha subunit type 1 subfamily.</text>
</comment>
<evidence type="ECO:0000256" key="8">
    <source>
        <dbReference type="ARBA" id="ARBA00022598"/>
    </source>
</evidence>
<dbReference type="InterPro" id="IPR002319">
    <property type="entry name" value="Phenylalanyl-tRNA_Synthase"/>
</dbReference>
<evidence type="ECO:0000256" key="1">
    <source>
        <dbReference type="ARBA" id="ARBA00001946"/>
    </source>
</evidence>
<evidence type="ECO:0000313" key="18">
    <source>
        <dbReference type="EMBL" id="CAB4322279.1"/>
    </source>
</evidence>
<evidence type="ECO:0000256" key="7">
    <source>
        <dbReference type="ARBA" id="ARBA00022490"/>
    </source>
</evidence>
<proteinExistence type="inferred from homology"/>
<dbReference type="InterPro" id="IPR022911">
    <property type="entry name" value="Phe_tRNA_ligase_alpha1_bac"/>
</dbReference>
<evidence type="ECO:0000256" key="13">
    <source>
        <dbReference type="ARBA" id="ARBA00022917"/>
    </source>
</evidence>
<name>A0A6J5YER0_9ZZZZ</name>
<evidence type="ECO:0000256" key="15">
    <source>
        <dbReference type="ARBA" id="ARBA00030612"/>
    </source>
</evidence>
<dbReference type="PANTHER" id="PTHR11538:SF41">
    <property type="entry name" value="PHENYLALANINE--TRNA LIGASE, MITOCHONDRIAL"/>
    <property type="match status" value="1"/>
</dbReference>
<keyword evidence="7" id="KW-0963">Cytoplasm</keyword>
<evidence type="ECO:0000256" key="14">
    <source>
        <dbReference type="ARBA" id="ARBA00023146"/>
    </source>
</evidence>
<dbReference type="PANTHER" id="PTHR11538">
    <property type="entry name" value="PHENYLALANYL-TRNA SYNTHETASE"/>
    <property type="match status" value="1"/>
</dbReference>
<keyword evidence="10" id="KW-0547">Nucleotide-binding</keyword>
<dbReference type="HAMAP" id="MF_00281">
    <property type="entry name" value="Phe_tRNA_synth_alpha1"/>
    <property type="match status" value="1"/>
</dbReference>
<feature type="domain" description="Aminoacyl-transfer RNA synthetases class-II family profile" evidence="17">
    <location>
        <begin position="117"/>
        <end position="344"/>
    </location>
</feature>
<dbReference type="Pfam" id="PF02912">
    <property type="entry name" value="Phe_tRNA-synt_N"/>
    <property type="match status" value="1"/>
</dbReference>
<dbReference type="InterPro" id="IPR004188">
    <property type="entry name" value="Phe-tRNA_ligase_II_N"/>
</dbReference>
<accession>A0A6J5YER0</accession>
<evidence type="ECO:0000256" key="11">
    <source>
        <dbReference type="ARBA" id="ARBA00022840"/>
    </source>
</evidence>
<reference evidence="18" key="1">
    <citation type="submission" date="2020-05" db="EMBL/GenBank/DDBJ databases">
        <authorList>
            <person name="Chiriac C."/>
            <person name="Salcher M."/>
            <person name="Ghai R."/>
            <person name="Kavagutti S V."/>
        </authorList>
    </citation>
    <scope>NUCLEOTIDE SEQUENCE</scope>
</reference>
<dbReference type="Pfam" id="PF01409">
    <property type="entry name" value="tRNA-synt_2d"/>
    <property type="match status" value="1"/>
</dbReference>
<dbReference type="SUPFAM" id="SSF55681">
    <property type="entry name" value="Class II aaRS and biotin synthetases"/>
    <property type="match status" value="1"/>
</dbReference>
<dbReference type="InterPro" id="IPR004529">
    <property type="entry name" value="Phe-tRNA-synth_IIc_asu"/>
</dbReference>
<keyword evidence="14" id="KW-0030">Aminoacyl-tRNA synthetase</keyword>
<keyword evidence="8" id="KW-0436">Ligase</keyword>
<dbReference type="InterPro" id="IPR010978">
    <property type="entry name" value="tRNA-bd_arm"/>
</dbReference>
<organism evidence="18">
    <name type="scientific">freshwater metagenome</name>
    <dbReference type="NCBI Taxonomy" id="449393"/>
    <lineage>
        <taxon>unclassified sequences</taxon>
        <taxon>metagenomes</taxon>
        <taxon>ecological metagenomes</taxon>
    </lineage>
</organism>
<dbReference type="AlphaFoldDB" id="A0A6J5YER0"/>
<dbReference type="InterPro" id="IPR006195">
    <property type="entry name" value="aa-tRNA-synth_II"/>
</dbReference>
<dbReference type="EC" id="6.1.1.20" evidence="5"/>
<keyword evidence="12" id="KW-0460">Magnesium</keyword>
<dbReference type="CDD" id="cd00496">
    <property type="entry name" value="PheRS_alpha_core"/>
    <property type="match status" value="1"/>
</dbReference>
<dbReference type="EMBL" id="CAEMXZ010000001">
    <property type="protein sequence ID" value="CAB4322279.1"/>
    <property type="molecule type" value="Genomic_DNA"/>
</dbReference>
<evidence type="ECO:0000256" key="12">
    <source>
        <dbReference type="ARBA" id="ARBA00022842"/>
    </source>
</evidence>
<evidence type="ECO:0000259" key="17">
    <source>
        <dbReference type="PROSITE" id="PS50862"/>
    </source>
</evidence>
<dbReference type="GO" id="GO:0005524">
    <property type="term" value="F:ATP binding"/>
    <property type="evidence" value="ECO:0007669"/>
    <property type="project" value="UniProtKB-KW"/>
</dbReference>
<evidence type="ECO:0000256" key="4">
    <source>
        <dbReference type="ARBA" id="ARBA00011209"/>
    </source>
</evidence>
<evidence type="ECO:0000256" key="3">
    <source>
        <dbReference type="ARBA" id="ARBA00010207"/>
    </source>
</evidence>
<keyword evidence="11" id="KW-0067">ATP-binding</keyword>
<evidence type="ECO:0000256" key="10">
    <source>
        <dbReference type="ARBA" id="ARBA00022741"/>
    </source>
</evidence>
<protein>
    <recommendedName>
        <fullName evidence="6">Phenylalanine--tRNA ligase alpha subunit</fullName>
        <ecNumber evidence="5">6.1.1.20</ecNumber>
    </recommendedName>
    <alternativeName>
        <fullName evidence="15">Phenylalanyl-tRNA synthetase alpha subunit</fullName>
    </alternativeName>
</protein>
<dbReference type="NCBIfam" id="TIGR00468">
    <property type="entry name" value="pheS"/>
    <property type="match status" value="1"/>
</dbReference>
<dbReference type="SUPFAM" id="SSF46589">
    <property type="entry name" value="tRNA-binding arm"/>
    <property type="match status" value="1"/>
</dbReference>
<dbReference type="EMBL" id="CAFBNC010000005">
    <property type="protein sequence ID" value="CAB4923295.1"/>
    <property type="molecule type" value="Genomic_DNA"/>
</dbReference>
<dbReference type="GO" id="GO:0005737">
    <property type="term" value="C:cytoplasm"/>
    <property type="evidence" value="ECO:0007669"/>
    <property type="project" value="UniProtKB-SubCell"/>
</dbReference>
<comment type="subcellular location">
    <subcellularLocation>
        <location evidence="2">Cytoplasm</location>
    </subcellularLocation>
</comment>
<keyword evidence="13" id="KW-0648">Protein biosynthesis</keyword>
<gene>
    <name evidence="18" type="ORF">UFOPK1392_00013</name>
    <name evidence="19" type="ORF">UFOPK3733_00207</name>
</gene>
<dbReference type="Gene3D" id="3.30.930.10">
    <property type="entry name" value="Bira Bifunctional Protein, Domain 2"/>
    <property type="match status" value="1"/>
</dbReference>
<sequence length="345" mass="38041">MIDDITRISSEAPVQVRAAATIENLRDLEAELLGKKGSLSELKKGLAGLDPEGRREVGAALNVARESIAALIADRRAELEAEKRAVVLAAERLDLTERIGGPVRGSVHLVTQTWDRLVDVFVGMGFTVAEGPEVETDWYNFEALNIPAAHPARGMWDTLYVDLGDPETVLLRTHTSPVQIRVMTETPPPIYAVMPGRVYRRDTADATHMPVFHQIEGLVIDRNISFADMAGTLEAFTSAYFGGSIHSRLRPSYFPFTEPSAEYDINCVFCEGSGCRTCSHTGWLELGGCGMVHPNVLRNVGLDGEEWTGFAFGFGLDRLALMRHGVDDIREMYTGDVRFLEQFPS</sequence>
<dbReference type="GO" id="GO:0046872">
    <property type="term" value="F:metal ion binding"/>
    <property type="evidence" value="ECO:0007669"/>
    <property type="project" value="UniProtKB-KW"/>
</dbReference>
<dbReference type="InterPro" id="IPR045864">
    <property type="entry name" value="aa-tRNA-synth_II/BPL/LPL"/>
</dbReference>